<organism evidence="1">
    <name type="scientific">Solanum chilense</name>
    <name type="common">Tomato</name>
    <name type="synonym">Lycopersicon chilense</name>
    <dbReference type="NCBI Taxonomy" id="4083"/>
    <lineage>
        <taxon>Eukaryota</taxon>
        <taxon>Viridiplantae</taxon>
        <taxon>Streptophyta</taxon>
        <taxon>Embryophyta</taxon>
        <taxon>Tracheophyta</taxon>
        <taxon>Spermatophyta</taxon>
        <taxon>Magnoliopsida</taxon>
        <taxon>eudicotyledons</taxon>
        <taxon>Gunneridae</taxon>
        <taxon>Pentapetalae</taxon>
        <taxon>asterids</taxon>
        <taxon>lamiids</taxon>
        <taxon>Solanales</taxon>
        <taxon>Solanaceae</taxon>
        <taxon>Solanoideae</taxon>
        <taxon>Solaneae</taxon>
        <taxon>Solanum</taxon>
        <taxon>Solanum subgen. Lycopersicon</taxon>
    </lineage>
</organism>
<proteinExistence type="predicted"/>
<protein>
    <submittedName>
        <fullName evidence="1">Uncharacterized protein</fullName>
    </submittedName>
</protein>
<reference evidence="1" key="1">
    <citation type="submission" date="2019-05" db="EMBL/GenBank/DDBJ databases">
        <title>The de novo reference genome and transcriptome assemblies of the wild tomato species Solanum chilense.</title>
        <authorList>
            <person name="Stam R."/>
            <person name="Nosenko T."/>
            <person name="Hoerger A.C."/>
            <person name="Stephan W."/>
            <person name="Seidel M.A."/>
            <person name="Kuhn J.M.M."/>
            <person name="Haberer G."/>
            <person name="Tellier A."/>
        </authorList>
    </citation>
    <scope>NUCLEOTIDE SEQUENCE</scope>
    <source>
        <tissue evidence="1">Mature leaves</tissue>
    </source>
</reference>
<accession>A0A6N2AFX5</accession>
<gene>
    <name evidence="1" type="ORF">EJD97_012093</name>
</gene>
<feature type="non-terminal residue" evidence="1">
    <location>
        <position position="1"/>
    </location>
</feature>
<name>A0A6N2AFX5_SOLCI</name>
<comment type="caution">
    <text evidence="1">The sequence shown here is derived from an EMBL/GenBank/DDBJ whole genome shotgun (WGS) entry which is preliminary data.</text>
</comment>
<evidence type="ECO:0000313" key="1">
    <source>
        <dbReference type="EMBL" id="TMW81085.1"/>
    </source>
</evidence>
<dbReference type="EMBL" id="RXGB01030862">
    <property type="protein sequence ID" value="TMW81085.1"/>
    <property type="molecule type" value="Genomic_DNA"/>
</dbReference>
<sequence length="127" mass="14627">VKMRLGRRTSRWVIVVTMGRHGLHRPILCKFFCCSLHYPNGRYDGSSQAQRFVEGLRSITLELLEFWYWDYFSDHHDEPAGQNVMARMVCHVLCNPTLGQASPSSFSSLTMMQPTDCHRHDGPSQDP</sequence>
<dbReference type="AlphaFoldDB" id="A0A6N2AFX5"/>